<dbReference type="EMBL" id="AOIT01000010">
    <property type="protein sequence ID" value="ELZ25906.1"/>
    <property type="molecule type" value="Genomic_DNA"/>
</dbReference>
<evidence type="ECO:0000313" key="3">
    <source>
        <dbReference type="EMBL" id="ELZ25906.1"/>
    </source>
</evidence>
<protein>
    <submittedName>
        <fullName evidence="3">Uncharacterized protein</fullName>
    </submittedName>
</protein>
<keyword evidence="2" id="KW-0812">Transmembrane</keyword>
<feature type="region of interest" description="Disordered" evidence="1">
    <location>
        <begin position="18"/>
        <end position="38"/>
    </location>
</feature>
<keyword evidence="4" id="KW-1185">Reference proteome</keyword>
<feature type="transmembrane region" description="Helical" evidence="2">
    <location>
        <begin position="80"/>
        <end position="100"/>
    </location>
</feature>
<sequence length="109" mass="11976">MEIGQISEDVGRLEEHLAEISQKTSTDENVDDTPSKSEEEIDWDNIEMQNTYTAVSQAVFVLLGLASIGVSILAQNTFMSMAATILVPILFILAFAGIVVERMTIREAI</sequence>
<accession>M0CRQ4</accession>
<comment type="caution">
    <text evidence="3">The sequence shown here is derived from an EMBL/GenBank/DDBJ whole genome shotgun (WGS) entry which is preliminary data.</text>
</comment>
<feature type="transmembrane region" description="Helical" evidence="2">
    <location>
        <begin position="54"/>
        <end position="74"/>
    </location>
</feature>
<name>M0CRQ4_9EURY</name>
<reference evidence="3 4" key="1">
    <citation type="journal article" date="2014" name="PLoS Genet.">
        <title>Phylogenetically driven sequencing of extremely halophilic archaea reveals strategies for static and dynamic osmo-response.</title>
        <authorList>
            <person name="Becker E.A."/>
            <person name="Seitzer P.M."/>
            <person name="Tritt A."/>
            <person name="Larsen D."/>
            <person name="Krusor M."/>
            <person name="Yao A.I."/>
            <person name="Wu D."/>
            <person name="Madern D."/>
            <person name="Eisen J.A."/>
            <person name="Darling A.E."/>
            <person name="Facciotti M.T."/>
        </authorList>
    </citation>
    <scope>NUCLEOTIDE SEQUENCE [LARGE SCALE GENOMIC DNA]</scope>
    <source>
        <strain evidence="3 4">JCM 13563</strain>
    </source>
</reference>
<dbReference type="AlphaFoldDB" id="M0CRQ4"/>
<keyword evidence="2" id="KW-0472">Membrane</keyword>
<evidence type="ECO:0000256" key="1">
    <source>
        <dbReference type="SAM" id="MobiDB-lite"/>
    </source>
</evidence>
<organism evidence="3 4">
    <name type="scientific">Natrinema limicola JCM 13563</name>
    <dbReference type="NCBI Taxonomy" id="1230457"/>
    <lineage>
        <taxon>Archaea</taxon>
        <taxon>Methanobacteriati</taxon>
        <taxon>Methanobacteriota</taxon>
        <taxon>Stenosarchaea group</taxon>
        <taxon>Halobacteria</taxon>
        <taxon>Halobacteriales</taxon>
        <taxon>Natrialbaceae</taxon>
        <taxon>Natrinema</taxon>
    </lineage>
</organism>
<evidence type="ECO:0000256" key="2">
    <source>
        <dbReference type="SAM" id="Phobius"/>
    </source>
</evidence>
<keyword evidence="2" id="KW-1133">Transmembrane helix</keyword>
<dbReference type="Proteomes" id="UP000011615">
    <property type="component" value="Unassembled WGS sequence"/>
</dbReference>
<evidence type="ECO:0000313" key="4">
    <source>
        <dbReference type="Proteomes" id="UP000011615"/>
    </source>
</evidence>
<gene>
    <name evidence="3" type="ORF">C476_00607</name>
</gene>
<proteinExistence type="predicted"/>